<comment type="caution">
    <text evidence="1">The sequence shown here is derived from an EMBL/GenBank/DDBJ whole genome shotgun (WGS) entry which is preliminary data.</text>
</comment>
<reference evidence="1 2" key="1">
    <citation type="submission" date="2024-01" db="EMBL/GenBank/DDBJ databases">
        <title>Genome assemblies of Stephania.</title>
        <authorList>
            <person name="Yang L."/>
        </authorList>
    </citation>
    <scope>NUCLEOTIDE SEQUENCE [LARGE SCALE GENOMIC DNA]</scope>
    <source>
        <strain evidence="1">YNDBR</strain>
        <tissue evidence="1">Leaf</tissue>
    </source>
</reference>
<name>A0AAP0HDQ0_9MAGN</name>
<sequence length="140" mass="15832">MVPILTFKISRGKKLMDTNCRATEYHHNYLKFYLPKCNNLHLVGYTDVDWGGDLDERKSTSGYVFLPNNGVISWSSKKQSCIALSTMEAKFVACSAAVQEAVWRKRFLSRLGFDKDASSPVLVNCDSQAAIAFTRDPKYH</sequence>
<keyword evidence="2" id="KW-1185">Reference proteome</keyword>
<dbReference type="AlphaFoldDB" id="A0AAP0HDQ0"/>
<gene>
    <name evidence="1" type="ORF">Syun_031353</name>
</gene>
<evidence type="ECO:0000313" key="2">
    <source>
        <dbReference type="Proteomes" id="UP001420932"/>
    </source>
</evidence>
<dbReference type="CDD" id="cd09272">
    <property type="entry name" value="RNase_HI_RT_Ty1"/>
    <property type="match status" value="1"/>
</dbReference>
<proteinExistence type="predicted"/>
<evidence type="ECO:0000313" key="1">
    <source>
        <dbReference type="EMBL" id="KAK9080956.1"/>
    </source>
</evidence>
<dbReference type="Proteomes" id="UP001420932">
    <property type="component" value="Unassembled WGS sequence"/>
</dbReference>
<evidence type="ECO:0008006" key="3">
    <source>
        <dbReference type="Google" id="ProtNLM"/>
    </source>
</evidence>
<organism evidence="1 2">
    <name type="scientific">Stephania yunnanensis</name>
    <dbReference type="NCBI Taxonomy" id="152371"/>
    <lineage>
        <taxon>Eukaryota</taxon>
        <taxon>Viridiplantae</taxon>
        <taxon>Streptophyta</taxon>
        <taxon>Embryophyta</taxon>
        <taxon>Tracheophyta</taxon>
        <taxon>Spermatophyta</taxon>
        <taxon>Magnoliopsida</taxon>
        <taxon>Ranunculales</taxon>
        <taxon>Menispermaceae</taxon>
        <taxon>Menispermoideae</taxon>
        <taxon>Cissampelideae</taxon>
        <taxon>Stephania</taxon>
    </lineage>
</organism>
<accession>A0AAP0HDQ0</accession>
<protein>
    <recommendedName>
        <fullName evidence="3">Retrovirus-related Pol polyprotein from transposon TNT 1-94</fullName>
    </recommendedName>
</protein>
<dbReference type="EMBL" id="JBBNAF010000059">
    <property type="protein sequence ID" value="KAK9080956.1"/>
    <property type="molecule type" value="Genomic_DNA"/>
</dbReference>
<dbReference type="PANTHER" id="PTHR11439">
    <property type="entry name" value="GAG-POL-RELATED RETROTRANSPOSON"/>
    <property type="match status" value="1"/>
</dbReference>
<dbReference type="PANTHER" id="PTHR11439:SF483">
    <property type="entry name" value="PEPTIDE SYNTHASE GLIP-LIKE, PUTATIVE (AFU_ORTHOLOGUE AFUA_3G12920)-RELATED"/>
    <property type="match status" value="1"/>
</dbReference>